<evidence type="ECO:0000313" key="3">
    <source>
        <dbReference type="Proteomes" id="UP000006906"/>
    </source>
</evidence>
<dbReference type="Proteomes" id="UP000006906">
    <property type="component" value="Chromosome 17"/>
</dbReference>
<accession>A0A2K3CRA7</accession>
<dbReference type="InParanoid" id="A0A2K3CRA7"/>
<dbReference type="GO" id="GO:0004620">
    <property type="term" value="F:phospholipase activity"/>
    <property type="evidence" value="ECO:0000318"/>
    <property type="project" value="GO_Central"/>
</dbReference>
<dbReference type="RefSeq" id="XP_042914974.1">
    <property type="nucleotide sequence ID" value="XM_043072515.1"/>
</dbReference>
<dbReference type="PANTHER" id="PTHR12393:SF6">
    <property type="entry name" value="SPHINGOMYELIN PHOSPHODIESTERASE 2"/>
    <property type="match status" value="1"/>
</dbReference>
<dbReference type="SUPFAM" id="SSF48403">
    <property type="entry name" value="Ankyrin repeat"/>
    <property type="match status" value="1"/>
</dbReference>
<evidence type="ECO:0000256" key="1">
    <source>
        <dbReference type="SAM" id="MobiDB-lite"/>
    </source>
</evidence>
<gene>
    <name evidence="2" type="ORF">CHLRE_17g734741v5</name>
</gene>
<dbReference type="GO" id="GO:0030149">
    <property type="term" value="P:sphingolipid catabolic process"/>
    <property type="evidence" value="ECO:0000318"/>
    <property type="project" value="GO_Central"/>
</dbReference>
<dbReference type="GeneID" id="5717396"/>
<organism evidence="2 3">
    <name type="scientific">Chlamydomonas reinhardtii</name>
    <name type="common">Chlamydomonas smithii</name>
    <dbReference type="NCBI Taxonomy" id="3055"/>
    <lineage>
        <taxon>Eukaryota</taxon>
        <taxon>Viridiplantae</taxon>
        <taxon>Chlorophyta</taxon>
        <taxon>core chlorophytes</taxon>
        <taxon>Chlorophyceae</taxon>
        <taxon>CS clade</taxon>
        <taxon>Chlamydomonadales</taxon>
        <taxon>Chlamydomonadaceae</taxon>
        <taxon>Chlamydomonas</taxon>
    </lineage>
</organism>
<evidence type="ECO:0008006" key="4">
    <source>
        <dbReference type="Google" id="ProtNLM"/>
    </source>
</evidence>
<dbReference type="EMBL" id="CM008978">
    <property type="protein sequence ID" value="PNW70815.1"/>
    <property type="molecule type" value="Genomic_DNA"/>
</dbReference>
<dbReference type="GO" id="GO:0005783">
    <property type="term" value="C:endoplasmic reticulum"/>
    <property type="evidence" value="ECO:0000318"/>
    <property type="project" value="GO_Central"/>
</dbReference>
<feature type="compositionally biased region" description="Low complexity" evidence="1">
    <location>
        <begin position="292"/>
        <end position="308"/>
    </location>
</feature>
<dbReference type="GO" id="GO:0046513">
    <property type="term" value="P:ceramide biosynthetic process"/>
    <property type="evidence" value="ECO:0000318"/>
    <property type="project" value="GO_Central"/>
</dbReference>
<dbReference type="KEGG" id="cre:CHLRE_17g734741v5"/>
<evidence type="ECO:0000313" key="2">
    <source>
        <dbReference type="EMBL" id="PNW70815.1"/>
    </source>
</evidence>
<name>A0A2K3CRA7_CHLRE</name>
<dbReference type="GO" id="GO:0071944">
    <property type="term" value="C:cell periphery"/>
    <property type="evidence" value="ECO:0000318"/>
    <property type="project" value="GO_Central"/>
</dbReference>
<sequence>MAPDWQNLPADLWLHIATFLNTADGATALRRTSRFLRNSLSAPQHRRVFLAGPHTYPGYLRPRRLDTHVPPPGWPGRAFQENFATAAAWAHLSLPQRRRLACLAAASGHAASATAAIQYSGVAMNTEVLASAAQAGLLHLCQQLISHGCALTCSAFVAAGSAGHLDVLTLLFDTVAHADPQDWQELYTSTQQGACIGGHSSVLDFLNARFAQHDAWHTLPASSIKAAAARGHTALVERALQHAPPYSWYGAYWRAKIMDGIAAGCSTQFLNHVLTTYIPEWPHSLPLPLPADPAAEPPAVDAPAAQQPPAFPAVAPPAAPAPPPQQPAIQEALPQPPAPQPPDPSVVLRVCRSITLAASQLPVPNTDSIQLLLLRAPQGWQAVATDLLSSDTFLRDPNLRNIPAVLATLAAAGVAVPQDLRNRLLLQHGTPDEAADTVLHMGEMAARHCNAGCTLFSSTRDEGVIRLRDNRPQAEAFLRRGFSITAHDLHMVAQISSWDTVAMVAAAVPPAHPQDTWAYNSAFTSAARNGAPLPILQLLHDRGARIDLDAIAMAGSEHAMQWAYDLLLQQGHQQVQSTGAWTGAILLGPPDAPSSFSSAANFALWACNLPTLRVLRATPDGMAVAAFNVLQPTTPTAPGNALAPTPGPPTITNTSDVAWSVYGHGFEVVHLWEAWHAPVSVDKWRHLHAAVLHMMHSRHRAPPDMINVLPYQLAWVLAHVP</sequence>
<dbReference type="InterPro" id="IPR036770">
    <property type="entry name" value="Ankyrin_rpt-contain_sf"/>
</dbReference>
<feature type="region of interest" description="Disordered" evidence="1">
    <location>
        <begin position="288"/>
        <end position="345"/>
    </location>
</feature>
<dbReference type="Gramene" id="PNW70815">
    <property type="protein sequence ID" value="PNW70815"/>
    <property type="gene ID" value="CHLRE_17g734741v5"/>
</dbReference>
<dbReference type="AlphaFoldDB" id="A0A2K3CRA7"/>
<dbReference type="GO" id="GO:0016020">
    <property type="term" value="C:membrane"/>
    <property type="evidence" value="ECO:0000318"/>
    <property type="project" value="GO_Central"/>
</dbReference>
<dbReference type="PANTHER" id="PTHR12393">
    <property type="entry name" value="SPHINGOMYELIN PHOSPHODIESTERASE RELATED"/>
    <property type="match status" value="1"/>
</dbReference>
<feature type="compositionally biased region" description="Pro residues" evidence="1">
    <location>
        <begin position="309"/>
        <end position="326"/>
    </location>
</feature>
<feature type="compositionally biased region" description="Pro residues" evidence="1">
    <location>
        <begin position="334"/>
        <end position="344"/>
    </location>
</feature>
<keyword evidence="3" id="KW-1185">Reference proteome</keyword>
<reference evidence="2 3" key="1">
    <citation type="journal article" date="2007" name="Science">
        <title>The Chlamydomonas genome reveals the evolution of key animal and plant functions.</title>
        <authorList>
            <person name="Merchant S.S."/>
            <person name="Prochnik S.E."/>
            <person name="Vallon O."/>
            <person name="Harris E.H."/>
            <person name="Karpowicz S.J."/>
            <person name="Witman G.B."/>
            <person name="Terry A."/>
            <person name="Salamov A."/>
            <person name="Fritz-Laylin L.K."/>
            <person name="Marechal-Drouard L."/>
            <person name="Marshall W.F."/>
            <person name="Qu L.H."/>
            <person name="Nelson D.R."/>
            <person name="Sanderfoot A.A."/>
            <person name="Spalding M.H."/>
            <person name="Kapitonov V.V."/>
            <person name="Ren Q."/>
            <person name="Ferris P."/>
            <person name="Lindquist E."/>
            <person name="Shapiro H."/>
            <person name="Lucas S.M."/>
            <person name="Grimwood J."/>
            <person name="Schmutz J."/>
            <person name="Cardol P."/>
            <person name="Cerutti H."/>
            <person name="Chanfreau G."/>
            <person name="Chen C.L."/>
            <person name="Cognat V."/>
            <person name="Croft M.T."/>
            <person name="Dent R."/>
            <person name="Dutcher S."/>
            <person name="Fernandez E."/>
            <person name="Fukuzawa H."/>
            <person name="Gonzalez-Ballester D."/>
            <person name="Gonzalez-Halphen D."/>
            <person name="Hallmann A."/>
            <person name="Hanikenne M."/>
            <person name="Hippler M."/>
            <person name="Inwood W."/>
            <person name="Jabbari K."/>
            <person name="Kalanon M."/>
            <person name="Kuras R."/>
            <person name="Lefebvre P.A."/>
            <person name="Lemaire S.D."/>
            <person name="Lobanov A.V."/>
            <person name="Lohr M."/>
            <person name="Manuell A."/>
            <person name="Meier I."/>
            <person name="Mets L."/>
            <person name="Mittag M."/>
            <person name="Mittelmeier T."/>
            <person name="Moroney J.V."/>
            <person name="Moseley J."/>
            <person name="Napoli C."/>
            <person name="Nedelcu A.M."/>
            <person name="Niyogi K."/>
            <person name="Novoselov S.V."/>
            <person name="Paulsen I.T."/>
            <person name="Pazour G."/>
            <person name="Purton S."/>
            <person name="Ral J.P."/>
            <person name="Riano-Pachon D.M."/>
            <person name="Riekhof W."/>
            <person name="Rymarquis L."/>
            <person name="Schroda M."/>
            <person name="Stern D."/>
            <person name="Umen J."/>
            <person name="Willows R."/>
            <person name="Wilson N."/>
            <person name="Zimmer S.L."/>
            <person name="Allmer J."/>
            <person name="Balk J."/>
            <person name="Bisova K."/>
            <person name="Chen C.J."/>
            <person name="Elias M."/>
            <person name="Gendler K."/>
            <person name="Hauser C."/>
            <person name="Lamb M.R."/>
            <person name="Ledford H."/>
            <person name="Long J.C."/>
            <person name="Minagawa J."/>
            <person name="Page M.D."/>
            <person name="Pan J."/>
            <person name="Pootakham W."/>
            <person name="Roje S."/>
            <person name="Rose A."/>
            <person name="Stahlberg E."/>
            <person name="Terauchi A.M."/>
            <person name="Yang P."/>
            <person name="Ball S."/>
            <person name="Bowler C."/>
            <person name="Dieckmann C.L."/>
            <person name="Gladyshev V.N."/>
            <person name="Green P."/>
            <person name="Jorgensen R."/>
            <person name="Mayfield S."/>
            <person name="Mueller-Roeber B."/>
            <person name="Rajamani S."/>
            <person name="Sayre R.T."/>
            <person name="Brokstein P."/>
            <person name="Dubchak I."/>
            <person name="Goodstein D."/>
            <person name="Hornick L."/>
            <person name="Huang Y.W."/>
            <person name="Jhaveri J."/>
            <person name="Luo Y."/>
            <person name="Martinez D."/>
            <person name="Ngau W.C."/>
            <person name="Otillar B."/>
            <person name="Poliakov A."/>
            <person name="Porter A."/>
            <person name="Szajkowski L."/>
            <person name="Werner G."/>
            <person name="Zhou K."/>
            <person name="Grigoriev I.V."/>
            <person name="Rokhsar D.S."/>
            <person name="Grossman A.R."/>
        </authorList>
    </citation>
    <scope>NUCLEOTIDE SEQUENCE [LARGE SCALE GENOMIC DNA]</scope>
    <source>
        <strain evidence="3">CC-503</strain>
    </source>
</reference>
<proteinExistence type="predicted"/>
<protein>
    <recommendedName>
        <fullName evidence="4">F-box domain-containing protein</fullName>
    </recommendedName>
</protein>
<dbReference type="Gene3D" id="1.25.40.20">
    <property type="entry name" value="Ankyrin repeat-containing domain"/>
    <property type="match status" value="1"/>
</dbReference>